<accession>A0A0V1HKB3</accession>
<evidence type="ECO:0000313" key="2">
    <source>
        <dbReference type="Proteomes" id="UP000055024"/>
    </source>
</evidence>
<gene>
    <name evidence="1" type="ORF">T11_5587</name>
</gene>
<reference evidence="1 2" key="1">
    <citation type="submission" date="2015-01" db="EMBL/GenBank/DDBJ databases">
        <title>Evolution of Trichinella species and genotypes.</title>
        <authorList>
            <person name="Korhonen P.K."/>
            <person name="Edoardo P."/>
            <person name="Giuseppe L.R."/>
            <person name="Gasser R.B."/>
        </authorList>
    </citation>
    <scope>NUCLEOTIDE SEQUENCE [LARGE SCALE GENOMIC DNA]</scope>
    <source>
        <strain evidence="1">ISS1029</strain>
    </source>
</reference>
<keyword evidence="2" id="KW-1185">Reference proteome</keyword>
<name>A0A0V1HKB3_9BILA</name>
<organism evidence="1 2">
    <name type="scientific">Trichinella zimbabwensis</name>
    <dbReference type="NCBI Taxonomy" id="268475"/>
    <lineage>
        <taxon>Eukaryota</taxon>
        <taxon>Metazoa</taxon>
        <taxon>Ecdysozoa</taxon>
        <taxon>Nematoda</taxon>
        <taxon>Enoplea</taxon>
        <taxon>Dorylaimia</taxon>
        <taxon>Trichinellida</taxon>
        <taxon>Trichinellidae</taxon>
        <taxon>Trichinella</taxon>
    </lineage>
</organism>
<dbReference type="Proteomes" id="UP000055024">
    <property type="component" value="Unassembled WGS sequence"/>
</dbReference>
<sequence length="110" mass="12657">MQAAKLIAPVSDFDKQRIFVGSNQINVDQVGGDSSTNVLKYTIKIKLRLCYSVKICSSGKTRHVKRFRNNSRNLQALIANGKHWKYFPFLHRSCSRSYCFKFSAIPCDMY</sequence>
<protein>
    <submittedName>
        <fullName evidence="1">Uncharacterized protein</fullName>
    </submittedName>
</protein>
<comment type="caution">
    <text evidence="1">The sequence shown here is derived from an EMBL/GenBank/DDBJ whole genome shotgun (WGS) entry which is preliminary data.</text>
</comment>
<dbReference type="EMBL" id="JYDP01000055">
    <property type="protein sequence ID" value="KRZ10881.1"/>
    <property type="molecule type" value="Genomic_DNA"/>
</dbReference>
<evidence type="ECO:0000313" key="1">
    <source>
        <dbReference type="EMBL" id="KRZ10881.1"/>
    </source>
</evidence>
<dbReference type="AlphaFoldDB" id="A0A0V1HKB3"/>
<proteinExistence type="predicted"/>